<keyword evidence="2" id="KW-0963">Cytoplasm</keyword>
<sequence length="569" mass="63323">MTEQSDRSQLPPGWECRYDSRSGRPYFIDHFNRTTTWEDPRIRYWQYSQYVQTQNSIALSSATTITSQDIPMQTGGIGGGGHLVYTGAHRAPQIYPTPSPFHNPQLAFLPPSLQDLKTPISLKSMSAMTNRFGEITLGSPTPVRNMETTLTQDSDSELQVAKINAMFPTVSDTHIRLLLKNAKFPADAFRYHNRAALVVSALQVEKNPLCAPGPCTPMGVHSKYAIPRWRLPAHAIHAALTLSPPRGVRPAPNSPKMKLRYLKNVFPKVDETMLLDILEQSENNVQKASEKLIDLGYEKRNLTAPNKSLNKKKDKDQGQNERTAPTPPPRMKSLEEKNKMKARLTEKYKSVPERVIVLAMDSVDYDEERAIHILDIMVAEEATRPLCTSSSQRLDIDINIDINICLYFNCLNSSRSDERKGSPPVTEAIKLTASPIKKVVKEIDPEKSKRSKNKIEIPKVSRGTSTTEDNEHKSPYLLKPTGPNPELSKGANNDLLLPDYAPWSGPDPNLLSKEQFPKSVAMGHDASLVSGGCLAKGPNAELRKGPLRGLAEGSIYSQRNLANTESRGK</sequence>
<keyword evidence="3" id="KW-0597">Phosphoprotein</keyword>
<evidence type="ECO:0000313" key="8">
    <source>
        <dbReference type="Proteomes" id="UP000600918"/>
    </source>
</evidence>
<evidence type="ECO:0000256" key="3">
    <source>
        <dbReference type="ARBA" id="ARBA00022553"/>
    </source>
</evidence>
<feature type="compositionally biased region" description="Basic and acidic residues" evidence="4">
    <location>
        <begin position="442"/>
        <end position="459"/>
    </location>
</feature>
<feature type="domain" description="CUE" evidence="6">
    <location>
        <begin position="254"/>
        <end position="297"/>
    </location>
</feature>
<accession>A0A834N7F9</accession>
<dbReference type="PANTHER" id="PTHR14791">
    <property type="entry name" value="BOMB/KIRA PROTEINS"/>
    <property type="match status" value="1"/>
</dbReference>
<dbReference type="PROSITE" id="PS01159">
    <property type="entry name" value="WW_DOMAIN_1"/>
    <property type="match status" value="1"/>
</dbReference>
<evidence type="ECO:0000259" key="5">
    <source>
        <dbReference type="PROSITE" id="PS50020"/>
    </source>
</evidence>
<dbReference type="Gene3D" id="2.20.70.10">
    <property type="match status" value="1"/>
</dbReference>
<dbReference type="CDD" id="cd00201">
    <property type="entry name" value="WW"/>
    <property type="match status" value="1"/>
</dbReference>
<dbReference type="SUPFAM" id="SSF46934">
    <property type="entry name" value="UBA-like"/>
    <property type="match status" value="1"/>
</dbReference>
<comment type="subcellular location">
    <subcellularLocation>
        <location evidence="1">Cytoplasm</location>
    </subcellularLocation>
</comment>
<dbReference type="GO" id="GO:0005737">
    <property type="term" value="C:cytoplasm"/>
    <property type="evidence" value="ECO:0007669"/>
    <property type="project" value="UniProtKB-SubCell"/>
</dbReference>
<evidence type="ECO:0000259" key="6">
    <source>
        <dbReference type="PROSITE" id="PS51140"/>
    </source>
</evidence>
<dbReference type="GO" id="GO:0035330">
    <property type="term" value="P:regulation of hippo signaling"/>
    <property type="evidence" value="ECO:0007669"/>
    <property type="project" value="TreeGrafter"/>
</dbReference>
<dbReference type="InterPro" id="IPR001202">
    <property type="entry name" value="WW_dom"/>
</dbReference>
<dbReference type="PROSITE" id="PS51140">
    <property type="entry name" value="CUE"/>
    <property type="match status" value="1"/>
</dbReference>
<organism evidence="7 8">
    <name type="scientific">Vespula pensylvanica</name>
    <name type="common">Western yellow jacket</name>
    <name type="synonym">Wasp</name>
    <dbReference type="NCBI Taxonomy" id="30213"/>
    <lineage>
        <taxon>Eukaryota</taxon>
        <taxon>Metazoa</taxon>
        <taxon>Ecdysozoa</taxon>
        <taxon>Arthropoda</taxon>
        <taxon>Hexapoda</taxon>
        <taxon>Insecta</taxon>
        <taxon>Pterygota</taxon>
        <taxon>Neoptera</taxon>
        <taxon>Endopterygota</taxon>
        <taxon>Hymenoptera</taxon>
        <taxon>Apocrita</taxon>
        <taxon>Aculeata</taxon>
        <taxon>Vespoidea</taxon>
        <taxon>Vespidae</taxon>
        <taxon>Vespinae</taxon>
        <taxon>Vespula</taxon>
    </lineage>
</organism>
<name>A0A834N7F9_VESPE</name>
<dbReference type="GO" id="GO:0043130">
    <property type="term" value="F:ubiquitin binding"/>
    <property type="evidence" value="ECO:0007669"/>
    <property type="project" value="InterPro"/>
</dbReference>
<dbReference type="GO" id="GO:0060090">
    <property type="term" value="F:molecular adaptor activity"/>
    <property type="evidence" value="ECO:0007669"/>
    <property type="project" value="TreeGrafter"/>
</dbReference>
<dbReference type="SMART" id="SM00456">
    <property type="entry name" value="WW"/>
    <property type="match status" value="1"/>
</dbReference>
<proteinExistence type="predicted"/>
<dbReference type="AlphaFoldDB" id="A0A834N7F9"/>
<dbReference type="CDD" id="cd14279">
    <property type="entry name" value="CUE"/>
    <property type="match status" value="1"/>
</dbReference>
<evidence type="ECO:0000256" key="4">
    <source>
        <dbReference type="SAM" id="MobiDB-lite"/>
    </source>
</evidence>
<reference evidence="7" key="1">
    <citation type="journal article" date="2020" name="G3 (Bethesda)">
        <title>High-Quality Assemblies for Three Invasive Social Wasps from the &lt;i&gt;Vespula&lt;/i&gt; Genus.</title>
        <authorList>
            <person name="Harrop T.W.R."/>
            <person name="Guhlin J."/>
            <person name="McLaughlin G.M."/>
            <person name="Permina E."/>
            <person name="Stockwell P."/>
            <person name="Gilligan J."/>
            <person name="Le Lec M.F."/>
            <person name="Gruber M.A.M."/>
            <person name="Quinn O."/>
            <person name="Lovegrove M."/>
            <person name="Duncan E.J."/>
            <person name="Remnant E.J."/>
            <person name="Van Eeckhoven J."/>
            <person name="Graham B."/>
            <person name="Knapp R.A."/>
            <person name="Langford K.W."/>
            <person name="Kronenberg Z."/>
            <person name="Press M.O."/>
            <person name="Eacker S.M."/>
            <person name="Wilson-Rankin E.E."/>
            <person name="Purcell J."/>
            <person name="Lester P.J."/>
            <person name="Dearden P.K."/>
        </authorList>
    </citation>
    <scope>NUCLEOTIDE SEQUENCE</scope>
    <source>
        <strain evidence="7">Volc-1</strain>
    </source>
</reference>
<dbReference type="PROSITE" id="PS50020">
    <property type="entry name" value="WW_DOMAIN_2"/>
    <property type="match status" value="1"/>
</dbReference>
<feature type="region of interest" description="Disordered" evidence="4">
    <location>
        <begin position="303"/>
        <end position="336"/>
    </location>
</feature>
<dbReference type="GO" id="GO:0006355">
    <property type="term" value="P:regulation of DNA-templated transcription"/>
    <property type="evidence" value="ECO:0007669"/>
    <property type="project" value="TreeGrafter"/>
</dbReference>
<dbReference type="GO" id="GO:0019900">
    <property type="term" value="F:kinase binding"/>
    <property type="evidence" value="ECO:0007669"/>
    <property type="project" value="TreeGrafter"/>
</dbReference>
<dbReference type="EMBL" id="JACSDY010000020">
    <property type="protein sequence ID" value="KAF7397158.1"/>
    <property type="molecule type" value="Genomic_DNA"/>
</dbReference>
<dbReference type="PANTHER" id="PTHR14791:SF29">
    <property type="entry name" value="PROTEIN KIBRA"/>
    <property type="match status" value="1"/>
</dbReference>
<feature type="region of interest" description="Disordered" evidence="4">
    <location>
        <begin position="442"/>
        <end position="493"/>
    </location>
</feature>
<comment type="caution">
    <text evidence="7">The sequence shown here is derived from an EMBL/GenBank/DDBJ whole genome shotgun (WGS) entry which is preliminary data.</text>
</comment>
<evidence type="ECO:0000313" key="7">
    <source>
        <dbReference type="EMBL" id="KAF7397158.1"/>
    </source>
</evidence>
<dbReference type="InterPro" id="IPR036020">
    <property type="entry name" value="WW_dom_sf"/>
</dbReference>
<dbReference type="SUPFAM" id="SSF51045">
    <property type="entry name" value="WW domain"/>
    <property type="match status" value="1"/>
</dbReference>
<evidence type="ECO:0000256" key="1">
    <source>
        <dbReference type="ARBA" id="ARBA00004496"/>
    </source>
</evidence>
<evidence type="ECO:0008006" key="9">
    <source>
        <dbReference type="Google" id="ProtNLM"/>
    </source>
</evidence>
<dbReference type="GO" id="GO:0016477">
    <property type="term" value="P:cell migration"/>
    <property type="evidence" value="ECO:0007669"/>
    <property type="project" value="TreeGrafter"/>
</dbReference>
<gene>
    <name evidence="7" type="ORF">H0235_016695</name>
</gene>
<feature type="domain" description="WW" evidence="5">
    <location>
        <begin position="8"/>
        <end position="42"/>
    </location>
</feature>
<evidence type="ECO:0000256" key="2">
    <source>
        <dbReference type="ARBA" id="ARBA00022490"/>
    </source>
</evidence>
<dbReference type="GO" id="GO:0046621">
    <property type="term" value="P:negative regulation of organ growth"/>
    <property type="evidence" value="ECO:0007669"/>
    <property type="project" value="TreeGrafter"/>
</dbReference>
<dbReference type="Proteomes" id="UP000600918">
    <property type="component" value="Unassembled WGS sequence"/>
</dbReference>
<dbReference type="InterPro" id="IPR051105">
    <property type="entry name" value="WWC/KIBRA_Hippo_Reg"/>
</dbReference>
<dbReference type="InterPro" id="IPR009060">
    <property type="entry name" value="UBA-like_sf"/>
</dbReference>
<protein>
    <recommendedName>
        <fullName evidence="9">BAG family molecular chaperone regulator 3</fullName>
    </recommendedName>
</protein>
<dbReference type="InterPro" id="IPR003892">
    <property type="entry name" value="CUE"/>
</dbReference>
<keyword evidence="8" id="KW-1185">Reference proteome</keyword>
<dbReference type="Pfam" id="PF00397">
    <property type="entry name" value="WW"/>
    <property type="match status" value="1"/>
</dbReference>